<accession>A0A5J9U650</accession>
<keyword evidence="2" id="KW-0812">Transmembrane</keyword>
<evidence type="ECO:0000256" key="1">
    <source>
        <dbReference type="SAM" id="MobiDB-lite"/>
    </source>
</evidence>
<organism evidence="3 4">
    <name type="scientific">Eragrostis curvula</name>
    <name type="common">weeping love grass</name>
    <dbReference type="NCBI Taxonomy" id="38414"/>
    <lineage>
        <taxon>Eukaryota</taxon>
        <taxon>Viridiplantae</taxon>
        <taxon>Streptophyta</taxon>
        <taxon>Embryophyta</taxon>
        <taxon>Tracheophyta</taxon>
        <taxon>Spermatophyta</taxon>
        <taxon>Magnoliopsida</taxon>
        <taxon>Liliopsida</taxon>
        <taxon>Poales</taxon>
        <taxon>Poaceae</taxon>
        <taxon>PACMAD clade</taxon>
        <taxon>Chloridoideae</taxon>
        <taxon>Eragrostideae</taxon>
        <taxon>Eragrostidinae</taxon>
        <taxon>Eragrostis</taxon>
    </lineage>
</organism>
<feature type="compositionally biased region" description="Pro residues" evidence="1">
    <location>
        <begin position="28"/>
        <end position="45"/>
    </location>
</feature>
<sequence length="195" mass="20995">MAVLPRSYPRWVVVPLPLPLTVHRRQPQPRPRSSPSPANPFPIPEPFSSADLSSTFARDEVIPNHRTGRPPSALSVFHQGPAAQTLRLPPLLVLPSRFPPCGGDQGGGCPVVQWIGRQPVSPSSVIAGAMVISSIVVNGRPGSSASSSSLSSGSLGVWMVAFNVLVFCLIKSIIYVDTYCGSIRWFQMEIEMVQT</sequence>
<name>A0A5J9U650_9POAL</name>
<evidence type="ECO:0000256" key="2">
    <source>
        <dbReference type="SAM" id="Phobius"/>
    </source>
</evidence>
<proteinExistence type="predicted"/>
<feature type="non-terminal residue" evidence="3">
    <location>
        <position position="1"/>
    </location>
</feature>
<dbReference type="Gramene" id="TVU19034">
    <property type="protein sequence ID" value="TVU19034"/>
    <property type="gene ID" value="EJB05_35159"/>
</dbReference>
<evidence type="ECO:0000313" key="4">
    <source>
        <dbReference type="Proteomes" id="UP000324897"/>
    </source>
</evidence>
<comment type="caution">
    <text evidence="3">The sequence shown here is derived from an EMBL/GenBank/DDBJ whole genome shotgun (WGS) entry which is preliminary data.</text>
</comment>
<feature type="transmembrane region" description="Helical" evidence="2">
    <location>
        <begin position="120"/>
        <end position="137"/>
    </location>
</feature>
<feature type="transmembrane region" description="Helical" evidence="2">
    <location>
        <begin position="157"/>
        <end position="176"/>
    </location>
</feature>
<gene>
    <name evidence="3" type="ORF">EJB05_35159</name>
</gene>
<dbReference type="EMBL" id="RWGY01000029">
    <property type="protein sequence ID" value="TVU19034.1"/>
    <property type="molecule type" value="Genomic_DNA"/>
</dbReference>
<keyword evidence="2" id="KW-0472">Membrane</keyword>
<reference evidence="3 4" key="1">
    <citation type="journal article" date="2019" name="Sci. Rep.">
        <title>A high-quality genome of Eragrostis curvula grass provides insights into Poaceae evolution and supports new strategies to enhance forage quality.</title>
        <authorList>
            <person name="Carballo J."/>
            <person name="Santos B.A.C.M."/>
            <person name="Zappacosta D."/>
            <person name="Garbus I."/>
            <person name="Selva J.P."/>
            <person name="Gallo C.A."/>
            <person name="Diaz A."/>
            <person name="Albertini E."/>
            <person name="Caccamo M."/>
            <person name="Echenique V."/>
        </authorList>
    </citation>
    <scope>NUCLEOTIDE SEQUENCE [LARGE SCALE GENOMIC DNA]</scope>
    <source>
        <strain evidence="4">cv. Victoria</strain>
        <tissue evidence="3">Leaf</tissue>
    </source>
</reference>
<evidence type="ECO:0000313" key="3">
    <source>
        <dbReference type="EMBL" id="TVU19034.1"/>
    </source>
</evidence>
<feature type="region of interest" description="Disordered" evidence="1">
    <location>
        <begin position="23"/>
        <end position="45"/>
    </location>
</feature>
<dbReference type="AlphaFoldDB" id="A0A5J9U650"/>
<keyword evidence="2" id="KW-1133">Transmembrane helix</keyword>
<protein>
    <submittedName>
        <fullName evidence="3">Uncharacterized protein</fullName>
    </submittedName>
</protein>
<dbReference type="Proteomes" id="UP000324897">
    <property type="component" value="Chromosome 7"/>
</dbReference>
<keyword evidence="4" id="KW-1185">Reference proteome</keyword>